<dbReference type="Gene3D" id="2.160.10.10">
    <property type="entry name" value="Hexapeptide repeat proteins"/>
    <property type="match status" value="1"/>
</dbReference>
<dbReference type="NCBIfam" id="TIGR03570">
    <property type="entry name" value="NeuD_NnaD"/>
    <property type="match status" value="1"/>
</dbReference>
<feature type="domain" description="PglD N-terminal" evidence="1">
    <location>
        <begin position="2"/>
        <end position="81"/>
    </location>
</feature>
<dbReference type="Proteomes" id="UP001148125">
    <property type="component" value="Unassembled WGS sequence"/>
</dbReference>
<keyword evidence="3" id="KW-1185">Reference proteome</keyword>
<dbReference type="InterPro" id="IPR020019">
    <property type="entry name" value="AcTrfase_PglD-like"/>
</dbReference>
<dbReference type="PANTHER" id="PTHR43300:SF7">
    <property type="entry name" value="UDP-N-ACETYLBACILLOSAMINE N-ACETYLTRANSFERASE"/>
    <property type="match status" value="1"/>
</dbReference>
<dbReference type="Pfam" id="PF00132">
    <property type="entry name" value="Hexapep"/>
    <property type="match status" value="1"/>
</dbReference>
<dbReference type="Pfam" id="PF17836">
    <property type="entry name" value="PglD_N"/>
    <property type="match status" value="1"/>
</dbReference>
<dbReference type="CDD" id="cd03360">
    <property type="entry name" value="LbH_AT_putative"/>
    <property type="match status" value="1"/>
</dbReference>
<sequence length="211" mass="23088">MNIVIVGRGGHSKVVRDIIEKYDHYEVIGYLDDIYKDFEITDNIYTGPLSLVHKMVEYFNDLKFIIAIGNNKTRKQIVEYLNLPEEYYATFIHPTAVISRDVQIGHGTVIMANTVVNSSAVIGSHCILNTNSVIEHDNFIGDFVHISPKAALTGTVQVEEGVHIGAGASIIPNKRIGEWSVIGAGATVIHDIPAYSTAVGVPAKVQMKEGV</sequence>
<dbReference type="PANTHER" id="PTHR43300">
    <property type="entry name" value="ACETYLTRANSFERASE"/>
    <property type="match status" value="1"/>
</dbReference>
<protein>
    <submittedName>
        <fullName evidence="2">Acetyltransferase</fullName>
    </submittedName>
</protein>
<name>A0ABT5VHT0_9BACI</name>
<dbReference type="RefSeq" id="WP_275118409.1">
    <property type="nucleotide sequence ID" value="NZ_JAOTPO010000006.1"/>
</dbReference>
<evidence type="ECO:0000313" key="3">
    <source>
        <dbReference type="Proteomes" id="UP001148125"/>
    </source>
</evidence>
<dbReference type="Gene3D" id="3.40.50.20">
    <property type="match status" value="1"/>
</dbReference>
<reference evidence="2" key="1">
    <citation type="submission" date="2024-05" db="EMBL/GenBank/DDBJ databases">
        <title>Alkalihalobacillus sp. strain MEB203 novel alkaliphilic bacterium from Lonar Lake, India.</title>
        <authorList>
            <person name="Joshi A."/>
            <person name="Thite S."/>
            <person name="Mengade P."/>
        </authorList>
    </citation>
    <scope>NUCLEOTIDE SEQUENCE</scope>
    <source>
        <strain evidence="2">MEB 203</strain>
    </source>
</reference>
<organism evidence="2 3">
    <name type="scientific">Alkalihalobacterium chitinilyticum</name>
    <dbReference type="NCBI Taxonomy" id="2980103"/>
    <lineage>
        <taxon>Bacteria</taxon>
        <taxon>Bacillati</taxon>
        <taxon>Bacillota</taxon>
        <taxon>Bacilli</taxon>
        <taxon>Bacillales</taxon>
        <taxon>Bacillaceae</taxon>
        <taxon>Alkalihalobacterium</taxon>
    </lineage>
</organism>
<accession>A0ABT5VHT0</accession>
<gene>
    <name evidence="2" type="ORF">N7Z68_10360</name>
</gene>
<proteinExistence type="predicted"/>
<dbReference type="EMBL" id="JAOTPO010000006">
    <property type="protein sequence ID" value="MDE5413789.1"/>
    <property type="molecule type" value="Genomic_DNA"/>
</dbReference>
<dbReference type="InterPro" id="IPR041561">
    <property type="entry name" value="PglD_N"/>
</dbReference>
<dbReference type="SUPFAM" id="SSF51161">
    <property type="entry name" value="Trimeric LpxA-like enzymes"/>
    <property type="match status" value="1"/>
</dbReference>
<dbReference type="InterPro" id="IPR011004">
    <property type="entry name" value="Trimer_LpxA-like_sf"/>
</dbReference>
<comment type="caution">
    <text evidence="2">The sequence shown here is derived from an EMBL/GenBank/DDBJ whole genome shotgun (WGS) entry which is preliminary data.</text>
</comment>
<evidence type="ECO:0000313" key="2">
    <source>
        <dbReference type="EMBL" id="MDE5413789.1"/>
    </source>
</evidence>
<dbReference type="InterPro" id="IPR050179">
    <property type="entry name" value="Trans_hexapeptide_repeat"/>
</dbReference>
<evidence type="ECO:0000259" key="1">
    <source>
        <dbReference type="Pfam" id="PF17836"/>
    </source>
</evidence>
<dbReference type="InterPro" id="IPR001451">
    <property type="entry name" value="Hexapep"/>
</dbReference>